<dbReference type="Pfam" id="PF01738">
    <property type="entry name" value="DLH"/>
    <property type="match status" value="1"/>
</dbReference>
<dbReference type="EMBL" id="AAXW01000105">
    <property type="protein sequence ID" value="EAZ88116.1"/>
    <property type="molecule type" value="Genomic_DNA"/>
</dbReference>
<dbReference type="Proteomes" id="UP000003781">
    <property type="component" value="Unassembled WGS sequence"/>
</dbReference>
<evidence type="ECO:0000313" key="2">
    <source>
        <dbReference type="EMBL" id="EAZ88116.1"/>
    </source>
</evidence>
<accession>A3IZH5</accession>
<evidence type="ECO:0000313" key="3">
    <source>
        <dbReference type="Proteomes" id="UP000003781"/>
    </source>
</evidence>
<organism evidence="2 3">
    <name type="scientific">Crocosphaera chwakensis CCY0110</name>
    <dbReference type="NCBI Taxonomy" id="391612"/>
    <lineage>
        <taxon>Bacteria</taxon>
        <taxon>Bacillati</taxon>
        <taxon>Cyanobacteriota</taxon>
        <taxon>Cyanophyceae</taxon>
        <taxon>Oscillatoriophycideae</taxon>
        <taxon>Chroococcales</taxon>
        <taxon>Aphanothecaceae</taxon>
        <taxon>Crocosphaera</taxon>
        <taxon>Crocosphaera chwakensis</taxon>
    </lineage>
</organism>
<dbReference type="OrthoDB" id="9782215at2"/>
<dbReference type="RefSeq" id="WP_008278792.1">
    <property type="nucleotide sequence ID" value="NZ_AAXW01000105.1"/>
</dbReference>
<gene>
    <name evidence="2" type="ORF">CY0110_14590</name>
</gene>
<dbReference type="eggNOG" id="COG0412">
    <property type="taxonomic scope" value="Bacteria"/>
</dbReference>
<dbReference type="SUPFAM" id="SSF53474">
    <property type="entry name" value="alpha/beta-Hydrolases"/>
    <property type="match status" value="1"/>
</dbReference>
<reference evidence="2 3" key="1">
    <citation type="submission" date="2007-03" db="EMBL/GenBank/DDBJ databases">
        <authorList>
            <person name="Stal L."/>
            <person name="Ferriera S."/>
            <person name="Johnson J."/>
            <person name="Kravitz S."/>
            <person name="Beeson K."/>
            <person name="Sutton G."/>
            <person name="Rogers Y.-H."/>
            <person name="Friedman R."/>
            <person name="Frazier M."/>
            <person name="Venter J.C."/>
        </authorList>
    </citation>
    <scope>NUCLEOTIDE SEQUENCE [LARGE SCALE GENOMIC DNA]</scope>
    <source>
        <strain evidence="2 3">CCY0110</strain>
    </source>
</reference>
<dbReference type="InterPro" id="IPR002925">
    <property type="entry name" value="Dienelactn_hydro"/>
</dbReference>
<feature type="domain" description="Dienelactone hydrolase" evidence="1">
    <location>
        <begin position="20"/>
        <end position="198"/>
    </location>
</feature>
<evidence type="ECO:0000259" key="1">
    <source>
        <dbReference type="Pfam" id="PF01738"/>
    </source>
</evidence>
<dbReference type="AlphaFoldDB" id="A3IZH5"/>
<dbReference type="Gene3D" id="3.40.50.1820">
    <property type="entry name" value="alpha/beta hydrolase"/>
    <property type="match status" value="1"/>
</dbReference>
<sequence length="272" mass="30354">MRDFTQFYFPSSSKRLVYKKGEGPAVVLMHELPGMIPECVDLARRLAKNFTVYLPLLFGEASQPFSPLKMIQHTAQICISHEFYCLAKNKSSPITDWLKQLCKYAKQECSCQGVGVIGMCLTGGFVFSLMADENVLASVASQPSLPFGITSEHKAALGVSPEELEVAKDRQIPVLALRFSQDKISSAEKFKTLRETFGEETEVLEKSSRLCWKRGSILETIEINSGANNPYKISPKSHAVLTLGFSNEPGYPTNEVFERVVAFLEENLRNNE</sequence>
<protein>
    <recommendedName>
        <fullName evidence="1">Dienelactone hydrolase domain-containing protein</fullName>
    </recommendedName>
</protein>
<proteinExistence type="predicted"/>
<dbReference type="InterPro" id="IPR029058">
    <property type="entry name" value="AB_hydrolase_fold"/>
</dbReference>
<comment type="caution">
    <text evidence="2">The sequence shown here is derived from an EMBL/GenBank/DDBJ whole genome shotgun (WGS) entry which is preliminary data.</text>
</comment>
<keyword evidence="3" id="KW-1185">Reference proteome</keyword>
<dbReference type="GO" id="GO:0016787">
    <property type="term" value="F:hydrolase activity"/>
    <property type="evidence" value="ECO:0007669"/>
    <property type="project" value="InterPro"/>
</dbReference>
<name>A3IZH5_9CHRO</name>